<dbReference type="AlphaFoldDB" id="A0A7G9Z8I1"/>
<gene>
    <name evidence="1" type="ORF">CBNJMBCK_00008</name>
</gene>
<reference evidence="1" key="1">
    <citation type="submission" date="2020-06" db="EMBL/GenBank/DDBJ databases">
        <title>Unique genomic features of the anaerobic methanotrophic archaea.</title>
        <authorList>
            <person name="Chadwick G.L."/>
            <person name="Skennerton C.T."/>
            <person name="Laso-Perez R."/>
            <person name="Leu A.O."/>
            <person name="Speth D.R."/>
            <person name="Yu H."/>
            <person name="Morgan-Lang C."/>
            <person name="Hatzenpichler R."/>
            <person name="Goudeau D."/>
            <person name="Malmstrom R."/>
            <person name="Brazelton W.J."/>
            <person name="Woyke T."/>
            <person name="Hallam S.J."/>
            <person name="Tyson G.W."/>
            <person name="Wegener G."/>
            <person name="Boetius A."/>
            <person name="Orphan V."/>
        </authorList>
    </citation>
    <scope>NUCLEOTIDE SEQUENCE</scope>
</reference>
<accession>A0A7G9Z8I1</accession>
<name>A0A7G9Z8I1_9EURY</name>
<protein>
    <submittedName>
        <fullName evidence="1">Uncharacterized protein</fullName>
    </submittedName>
</protein>
<proteinExistence type="predicted"/>
<organism evidence="1">
    <name type="scientific">Candidatus Methanophaga sp. ANME-1 ERB7</name>
    <dbReference type="NCBI Taxonomy" id="2759913"/>
    <lineage>
        <taxon>Archaea</taxon>
        <taxon>Methanobacteriati</taxon>
        <taxon>Methanobacteriota</taxon>
        <taxon>Stenosarchaea group</taxon>
        <taxon>Methanomicrobia</taxon>
        <taxon>Candidatus Methanophagales</taxon>
        <taxon>Candidatus Methanophagaceae</taxon>
        <taxon>Candidatus Methanophaga</taxon>
    </lineage>
</organism>
<dbReference type="EMBL" id="MT631660">
    <property type="protein sequence ID" value="QNO56565.1"/>
    <property type="molecule type" value="Genomic_DNA"/>
</dbReference>
<sequence length="46" mass="5189">MMDGYQVNTAGDRLKQADTCSFTAFLSVSNVLTKEKVMPRFCWLNA</sequence>
<evidence type="ECO:0000313" key="1">
    <source>
        <dbReference type="EMBL" id="QNO56565.1"/>
    </source>
</evidence>